<dbReference type="Proteomes" id="UP000194000">
    <property type="component" value="Unassembled WGS sequence"/>
</dbReference>
<keyword evidence="3" id="KW-1185">Reference proteome</keyword>
<organism evidence="2 3">
    <name type="scientific">Mycobacterium fragae</name>
    <dbReference type="NCBI Taxonomy" id="1260918"/>
    <lineage>
        <taxon>Bacteria</taxon>
        <taxon>Bacillati</taxon>
        <taxon>Actinomycetota</taxon>
        <taxon>Actinomycetes</taxon>
        <taxon>Mycobacteriales</taxon>
        <taxon>Mycobacteriaceae</taxon>
        <taxon>Mycobacterium</taxon>
    </lineage>
</organism>
<evidence type="ECO:0000313" key="3">
    <source>
        <dbReference type="Proteomes" id="UP000194000"/>
    </source>
</evidence>
<name>A0A1X1UUP5_9MYCO</name>
<reference evidence="2 3" key="1">
    <citation type="submission" date="2016-01" db="EMBL/GenBank/DDBJ databases">
        <title>The new phylogeny of the genus Mycobacterium.</title>
        <authorList>
            <person name="Tarcisio F."/>
            <person name="Conor M."/>
            <person name="Antonella G."/>
            <person name="Elisabetta G."/>
            <person name="Giulia F.S."/>
            <person name="Sara T."/>
            <person name="Anna F."/>
            <person name="Clotilde B."/>
            <person name="Roberto B."/>
            <person name="Veronica D.S."/>
            <person name="Fabio R."/>
            <person name="Monica P."/>
            <person name="Olivier J."/>
            <person name="Enrico T."/>
            <person name="Nicola S."/>
        </authorList>
    </citation>
    <scope>NUCLEOTIDE SEQUENCE [LARGE SCALE GENOMIC DNA]</scope>
    <source>
        <strain evidence="2 3">DSM 45731</strain>
    </source>
</reference>
<dbReference type="EMBL" id="LQOW01000020">
    <property type="protein sequence ID" value="ORV60536.1"/>
    <property type="molecule type" value="Genomic_DNA"/>
</dbReference>
<comment type="caution">
    <text evidence="2">The sequence shown here is derived from an EMBL/GenBank/DDBJ whole genome shotgun (WGS) entry which is preliminary data.</text>
</comment>
<gene>
    <name evidence="2" type="ORF">AWC06_14530</name>
</gene>
<accession>A0A1X1UUP5</accession>
<protein>
    <submittedName>
        <fullName evidence="2">Uncharacterized protein</fullName>
    </submittedName>
</protein>
<sequence>MVTEFQILLEFPNTVAISPFGPTSHDGIDADDESSPKIDNSDPDCDVDAAAGSCSAGGTVVVDTSCGVIDAVVCAEVPAGVLAALATAAACPATPAGLVVRAGGVNGDTVDATCEAAAYPYIAAASWAHISMYCASVAMIAGVFCPKKFVAISAINNARLAAITGGGTVIANAAS</sequence>
<dbReference type="AlphaFoldDB" id="A0A1X1UUP5"/>
<feature type="region of interest" description="Disordered" evidence="1">
    <location>
        <begin position="20"/>
        <end position="42"/>
    </location>
</feature>
<proteinExistence type="predicted"/>
<evidence type="ECO:0000256" key="1">
    <source>
        <dbReference type="SAM" id="MobiDB-lite"/>
    </source>
</evidence>
<evidence type="ECO:0000313" key="2">
    <source>
        <dbReference type="EMBL" id="ORV60536.1"/>
    </source>
</evidence>